<evidence type="ECO:0000313" key="1">
    <source>
        <dbReference type="EMBL" id="KAI0060006.1"/>
    </source>
</evidence>
<protein>
    <submittedName>
        <fullName evidence="1">Uncharacterized protein</fullName>
    </submittedName>
</protein>
<organism evidence="1 2">
    <name type="scientific">Artomyces pyxidatus</name>
    <dbReference type="NCBI Taxonomy" id="48021"/>
    <lineage>
        <taxon>Eukaryota</taxon>
        <taxon>Fungi</taxon>
        <taxon>Dikarya</taxon>
        <taxon>Basidiomycota</taxon>
        <taxon>Agaricomycotina</taxon>
        <taxon>Agaricomycetes</taxon>
        <taxon>Russulales</taxon>
        <taxon>Auriscalpiaceae</taxon>
        <taxon>Artomyces</taxon>
    </lineage>
</organism>
<dbReference type="EMBL" id="MU277222">
    <property type="protein sequence ID" value="KAI0060006.1"/>
    <property type="molecule type" value="Genomic_DNA"/>
</dbReference>
<reference evidence="1" key="2">
    <citation type="journal article" date="2022" name="New Phytol.">
        <title>Evolutionary transition to the ectomycorrhizal habit in the genomes of a hyperdiverse lineage of mushroom-forming fungi.</title>
        <authorList>
            <person name="Looney B."/>
            <person name="Miyauchi S."/>
            <person name="Morin E."/>
            <person name="Drula E."/>
            <person name="Courty P.E."/>
            <person name="Kohler A."/>
            <person name="Kuo A."/>
            <person name="LaButti K."/>
            <person name="Pangilinan J."/>
            <person name="Lipzen A."/>
            <person name="Riley R."/>
            <person name="Andreopoulos W."/>
            <person name="He G."/>
            <person name="Johnson J."/>
            <person name="Nolan M."/>
            <person name="Tritt A."/>
            <person name="Barry K.W."/>
            <person name="Grigoriev I.V."/>
            <person name="Nagy L.G."/>
            <person name="Hibbett D."/>
            <person name="Henrissat B."/>
            <person name="Matheny P.B."/>
            <person name="Labbe J."/>
            <person name="Martin F.M."/>
        </authorList>
    </citation>
    <scope>NUCLEOTIDE SEQUENCE</scope>
    <source>
        <strain evidence="1">HHB10654</strain>
    </source>
</reference>
<reference evidence="1" key="1">
    <citation type="submission" date="2021-03" db="EMBL/GenBank/DDBJ databases">
        <authorList>
            <consortium name="DOE Joint Genome Institute"/>
            <person name="Ahrendt S."/>
            <person name="Looney B.P."/>
            <person name="Miyauchi S."/>
            <person name="Morin E."/>
            <person name="Drula E."/>
            <person name="Courty P.E."/>
            <person name="Chicoki N."/>
            <person name="Fauchery L."/>
            <person name="Kohler A."/>
            <person name="Kuo A."/>
            <person name="Labutti K."/>
            <person name="Pangilinan J."/>
            <person name="Lipzen A."/>
            <person name="Riley R."/>
            <person name="Andreopoulos W."/>
            <person name="He G."/>
            <person name="Johnson J."/>
            <person name="Barry K.W."/>
            <person name="Grigoriev I.V."/>
            <person name="Nagy L."/>
            <person name="Hibbett D."/>
            <person name="Henrissat B."/>
            <person name="Matheny P.B."/>
            <person name="Labbe J."/>
            <person name="Martin F."/>
        </authorList>
    </citation>
    <scope>NUCLEOTIDE SEQUENCE</scope>
    <source>
        <strain evidence="1">HHB10654</strain>
    </source>
</reference>
<comment type="caution">
    <text evidence="1">The sequence shown here is derived from an EMBL/GenBank/DDBJ whole genome shotgun (WGS) entry which is preliminary data.</text>
</comment>
<proteinExistence type="predicted"/>
<name>A0ACB8SWF5_9AGAM</name>
<dbReference type="Proteomes" id="UP000814140">
    <property type="component" value="Unassembled WGS sequence"/>
</dbReference>
<evidence type="ECO:0000313" key="2">
    <source>
        <dbReference type="Proteomes" id="UP000814140"/>
    </source>
</evidence>
<gene>
    <name evidence="1" type="ORF">BV25DRAFT_1808067</name>
</gene>
<keyword evidence="2" id="KW-1185">Reference proteome</keyword>
<sequence>MEACANLSRHAAPKMIFPGSIVRVSKDSPTTVFTNSSHVVLTPQDSMFYQWYLNGFTFDRCIISAAVPDAEHLNTGNKSYAASGDLGSIEVWNVSYPDSRMRQLSWVQKPSRIALLGTLNFTHRDQLDMWQLQPPTPRFDCPDGRYTVEIACNACRIELEQVFSMPAMGMFFVISKRVRASD</sequence>
<accession>A0ACB8SWF5</accession>